<dbReference type="KEGG" id="tut:107367878"/>
<sequence>MKMDTQKKSSRFAANSDTTMWNNDGPTVPGIIPFVFFLVLTVTVLLYLYKVLKKYYDKQAKSDTYVFVDHDSDDTARLKKLADDDDIANSPKLNSLKHTSDNRGDGESNRLGGDEVRVEVAKAPEGDLMQVDGASPSAPEGPDFTDNVSGTETLPLNKKKSKPTESNV</sequence>
<organism evidence="3 4">
    <name type="scientific">Tetranychus urticae</name>
    <name type="common">Two-spotted spider mite</name>
    <dbReference type="NCBI Taxonomy" id="32264"/>
    <lineage>
        <taxon>Eukaryota</taxon>
        <taxon>Metazoa</taxon>
        <taxon>Ecdysozoa</taxon>
        <taxon>Arthropoda</taxon>
        <taxon>Chelicerata</taxon>
        <taxon>Arachnida</taxon>
        <taxon>Acari</taxon>
        <taxon>Acariformes</taxon>
        <taxon>Trombidiformes</taxon>
        <taxon>Prostigmata</taxon>
        <taxon>Eleutherengona</taxon>
        <taxon>Raphignathae</taxon>
        <taxon>Tetranychoidea</taxon>
        <taxon>Tetranychidae</taxon>
        <taxon>Tetranychus</taxon>
    </lineage>
</organism>
<protein>
    <submittedName>
        <fullName evidence="3">Uncharacterized protein</fullName>
    </submittedName>
</protein>
<reference evidence="3" key="2">
    <citation type="submission" date="2015-06" db="UniProtKB">
        <authorList>
            <consortium name="EnsemblMetazoa"/>
        </authorList>
    </citation>
    <scope>IDENTIFICATION</scope>
</reference>
<evidence type="ECO:0000256" key="1">
    <source>
        <dbReference type="SAM" id="MobiDB-lite"/>
    </source>
</evidence>
<evidence type="ECO:0000313" key="4">
    <source>
        <dbReference type="Proteomes" id="UP000015104"/>
    </source>
</evidence>
<keyword evidence="2" id="KW-0812">Transmembrane</keyword>
<dbReference type="AlphaFoldDB" id="T1KW67"/>
<feature type="compositionally biased region" description="Basic and acidic residues" evidence="1">
    <location>
        <begin position="98"/>
        <end position="125"/>
    </location>
</feature>
<gene>
    <name evidence="3" type="primary">107367878</name>
</gene>
<dbReference type="Proteomes" id="UP000015104">
    <property type="component" value="Unassembled WGS sequence"/>
</dbReference>
<dbReference type="OMA" id="MWNNDGP"/>
<dbReference type="EMBL" id="CAEY01000638">
    <property type="status" value="NOT_ANNOTATED_CDS"/>
    <property type="molecule type" value="Genomic_DNA"/>
</dbReference>
<dbReference type="OrthoDB" id="10375445at2759"/>
<evidence type="ECO:0000256" key="2">
    <source>
        <dbReference type="SAM" id="Phobius"/>
    </source>
</evidence>
<dbReference type="EnsemblMetazoa" id="tetur24g00550.1">
    <property type="protein sequence ID" value="tetur24g00550.1"/>
    <property type="gene ID" value="tetur24g00550"/>
</dbReference>
<keyword evidence="2" id="KW-0472">Membrane</keyword>
<evidence type="ECO:0000313" key="3">
    <source>
        <dbReference type="EnsemblMetazoa" id="tetur24g00550.1"/>
    </source>
</evidence>
<proteinExistence type="predicted"/>
<reference evidence="4" key="1">
    <citation type="submission" date="2011-08" db="EMBL/GenBank/DDBJ databases">
        <authorList>
            <person name="Rombauts S."/>
        </authorList>
    </citation>
    <scope>NUCLEOTIDE SEQUENCE</scope>
    <source>
        <strain evidence="4">London</strain>
    </source>
</reference>
<keyword evidence="4" id="KW-1185">Reference proteome</keyword>
<accession>T1KW67</accession>
<dbReference type="HOGENOM" id="CLU_1588587_0_0_1"/>
<feature type="region of interest" description="Disordered" evidence="1">
    <location>
        <begin position="84"/>
        <end position="168"/>
    </location>
</feature>
<name>T1KW67_TETUR</name>
<feature type="transmembrane region" description="Helical" evidence="2">
    <location>
        <begin position="30"/>
        <end position="49"/>
    </location>
</feature>
<keyword evidence="2" id="KW-1133">Transmembrane helix</keyword>